<dbReference type="PANTHER" id="PTHR15704">
    <property type="entry name" value="SUPERKILLER 3 PROTEIN-RELATED"/>
    <property type="match status" value="1"/>
</dbReference>
<organism evidence="4 5">
    <name type="scientific">Aphis glycines</name>
    <name type="common">Soybean aphid</name>
    <dbReference type="NCBI Taxonomy" id="307491"/>
    <lineage>
        <taxon>Eukaryota</taxon>
        <taxon>Metazoa</taxon>
        <taxon>Ecdysozoa</taxon>
        <taxon>Arthropoda</taxon>
        <taxon>Hexapoda</taxon>
        <taxon>Insecta</taxon>
        <taxon>Pterygota</taxon>
        <taxon>Neoptera</taxon>
        <taxon>Paraneoptera</taxon>
        <taxon>Hemiptera</taxon>
        <taxon>Sternorrhyncha</taxon>
        <taxon>Aphidomorpha</taxon>
        <taxon>Aphidoidea</taxon>
        <taxon>Aphididae</taxon>
        <taxon>Aphidini</taxon>
        <taxon>Aphis</taxon>
        <taxon>Aphis</taxon>
    </lineage>
</organism>
<dbReference type="PANTHER" id="PTHR15704:SF7">
    <property type="entry name" value="SUPERKILLER COMPLEX PROTEIN 3"/>
    <property type="match status" value="1"/>
</dbReference>
<dbReference type="EMBL" id="VYZN01000041">
    <property type="protein sequence ID" value="KAE9531577.1"/>
    <property type="molecule type" value="Genomic_DNA"/>
</dbReference>
<evidence type="ECO:0008006" key="6">
    <source>
        <dbReference type="Google" id="ProtNLM"/>
    </source>
</evidence>
<dbReference type="InterPro" id="IPR039226">
    <property type="entry name" value="Ski3/TTC37"/>
</dbReference>
<evidence type="ECO:0000313" key="5">
    <source>
        <dbReference type="Proteomes" id="UP000475862"/>
    </source>
</evidence>
<evidence type="ECO:0000256" key="3">
    <source>
        <dbReference type="PROSITE-ProRule" id="PRU00339"/>
    </source>
</evidence>
<dbReference type="GO" id="GO:0006401">
    <property type="term" value="P:RNA catabolic process"/>
    <property type="evidence" value="ECO:0007669"/>
    <property type="project" value="InterPro"/>
</dbReference>
<evidence type="ECO:0000313" key="4">
    <source>
        <dbReference type="EMBL" id="KAE9531577.1"/>
    </source>
</evidence>
<comment type="caution">
    <text evidence="4">The sequence shown here is derived from an EMBL/GenBank/DDBJ whole genome shotgun (WGS) entry which is preliminary data.</text>
</comment>
<dbReference type="Gene3D" id="1.25.40.10">
    <property type="entry name" value="Tetratricopeptide repeat domain"/>
    <property type="match status" value="5"/>
</dbReference>
<dbReference type="Pfam" id="PF13414">
    <property type="entry name" value="TPR_11"/>
    <property type="match status" value="1"/>
</dbReference>
<feature type="repeat" description="TPR" evidence="3">
    <location>
        <begin position="530"/>
        <end position="563"/>
    </location>
</feature>
<feature type="repeat" description="TPR" evidence="3">
    <location>
        <begin position="597"/>
        <end position="630"/>
    </location>
</feature>
<evidence type="ECO:0000256" key="2">
    <source>
        <dbReference type="ARBA" id="ARBA00022803"/>
    </source>
</evidence>
<dbReference type="InterPro" id="IPR019734">
    <property type="entry name" value="TPR_rpt"/>
</dbReference>
<evidence type="ECO:0000256" key="1">
    <source>
        <dbReference type="ARBA" id="ARBA00022737"/>
    </source>
</evidence>
<gene>
    <name evidence="4" type="ORF">AGLY_010783</name>
</gene>
<reference evidence="4 5" key="1">
    <citation type="submission" date="2019-08" db="EMBL/GenBank/DDBJ databases">
        <title>The genome of the soybean aphid Biotype 1, its phylome, world population structure and adaptation to the North American continent.</title>
        <authorList>
            <person name="Giordano R."/>
            <person name="Donthu R.K."/>
            <person name="Hernandez A.G."/>
            <person name="Wright C.L."/>
            <person name="Zimin A.V."/>
        </authorList>
    </citation>
    <scope>NUCLEOTIDE SEQUENCE [LARGE SCALE GENOMIC DNA]</scope>
    <source>
        <tissue evidence="4">Whole aphids</tissue>
    </source>
</reference>
<dbReference type="PROSITE" id="PS50005">
    <property type="entry name" value="TPR"/>
    <property type="match status" value="2"/>
</dbReference>
<sequence length="1347" mass="155922">MNKNITVHHGVERSVDCEFTFKDNSLIDDCYVIIQNLNISINKMDKTNIKQQLKLAKEEFMRKNFSDAAKLCKTILKTDPKNISGLILYGASLLEMPSKKDESIQQFQKVIDISPNNLFAWQGIEQYYEKCDKLTVSQQLFYTYANLLNLETDETKCNTRAKKCIELWKNYKTKLDLGIFISTVLPKIEKVEITPQYLALCRVLVEFPFTEETSPLDEHLENIYLALCEDDSYDQRFEIYCKLIPVLKSKGKRQQLVDTCEKMLSMYNNNAIAINFYCESFISNYIKTITEPEDNILKLIEKMSLLIIERCEILLLAQPTNPNSLIAKSIALRRLNEFEESRKLLRKVLQVTSRSWQSWFLLTEIQINIHCYDDVIRCVQQAKKILKPTFSCYQTMLMWEIEAYCCSRQCCSLQGRQLAIDMFNDNLNNKLIEYIIIASCNLNDQKTAKNYLNTLQNKCDRNDRFIFLESLYFTEFGQLDDALHSLKSIDNLSADTDALLLFGNVLWKQGHISEAGKLYLEASRISPYRCDLITKLGHYYREIKHLPIAMTCYEKSVVLNPDDEENGLALSNIYLTLSKLKEQEALLEYLKTSKNVKWASLRLGVHYLKLNKYEEAVDNLQIATKHDPNNANCYECLGDALLGRESLIGAKLTYSKCIEIDPSLLYPKLQIAKIEYRIGQVDSSIQLFYKIVSSYSNDFIALFSTAKMFIEHAKSIFICQVHASYDLCKNACEYLYKALLIDNRYVLLWKLFGDLCLFMTTMPEELSVIYLPSNIFNLTQKDYEVKGLQLYTYSRRCYSQALSITSKKLSLNPAQKYVWYDLAKCYLKNALNTDIDKNERLEFKSKAEVAIKKCLSLDPKNKDFWNTMGIIEAIDEIKNEHLSYNCFVKSLEIEINAIAYNNLAIKCMIHNDVNLAQEAFTLSQHIDPTLINSWVGQGILTRFENLVKSYDLFYHSTTLGYHEESVCYYTEANIKHIEADAEVLTPTHQIQHNIDLLIWLTSKNPKNSWAQNALSILYRYSGMYKNAIKTAKYAEKYCSPETQICMKRNMAFSLLKGKCYQEAIVKYQQMNSMNLYDKFGMALALYKTGQYQEAYDTYESLTENKSDMNIVSTAFLAMAAIAFSNHEDYDKATTFFLKSIQSNTANIQALLATFALGIITRKSSLSRTILQELISHKSDPMFLKDIIRFETYFYYLNRQPNISLKLISRYVHIYPDNAHLWVNLGFILLNYYIANESKRKRGLGSHIFTCATVISHKTWELKNALVLTTICNLFEGELKMCLRNVLKGIHLYPTSSELWTVLLNTIYCRGNIEDAEFIKSHINFVVNNLNPNEILKCNLLKLETHIP</sequence>
<keyword evidence="1" id="KW-0677">Repeat</keyword>
<dbReference type="OrthoDB" id="421075at2759"/>
<keyword evidence="2 3" id="KW-0802">TPR repeat</keyword>
<dbReference type="Pfam" id="PF13174">
    <property type="entry name" value="TPR_6"/>
    <property type="match status" value="1"/>
</dbReference>
<dbReference type="SMART" id="SM00028">
    <property type="entry name" value="TPR"/>
    <property type="match status" value="10"/>
</dbReference>
<dbReference type="Proteomes" id="UP000475862">
    <property type="component" value="Unassembled WGS sequence"/>
</dbReference>
<proteinExistence type="predicted"/>
<dbReference type="SUPFAM" id="SSF48452">
    <property type="entry name" value="TPR-like"/>
    <property type="match status" value="4"/>
</dbReference>
<keyword evidence="5" id="KW-1185">Reference proteome</keyword>
<dbReference type="GO" id="GO:0055087">
    <property type="term" value="C:Ski complex"/>
    <property type="evidence" value="ECO:0007669"/>
    <property type="project" value="InterPro"/>
</dbReference>
<protein>
    <recommendedName>
        <fullName evidence="6">Tetratricopeptide repeat protein 37</fullName>
    </recommendedName>
</protein>
<accession>A0A6G0TGR0</accession>
<dbReference type="InterPro" id="IPR011990">
    <property type="entry name" value="TPR-like_helical_dom_sf"/>
</dbReference>
<name>A0A6G0TGR0_APHGL</name>